<accession>A0AAP0KV19</accession>
<dbReference type="AlphaFoldDB" id="A0AAP0KV19"/>
<gene>
    <name evidence="2" type="ORF">Scep_004916</name>
</gene>
<proteinExistence type="predicted"/>
<evidence type="ECO:0000256" key="1">
    <source>
        <dbReference type="SAM" id="MobiDB-lite"/>
    </source>
</evidence>
<feature type="region of interest" description="Disordered" evidence="1">
    <location>
        <begin position="25"/>
        <end position="45"/>
    </location>
</feature>
<protein>
    <submittedName>
        <fullName evidence="2">Uncharacterized protein</fullName>
    </submittedName>
</protein>
<organism evidence="2 3">
    <name type="scientific">Stephania cephalantha</name>
    <dbReference type="NCBI Taxonomy" id="152367"/>
    <lineage>
        <taxon>Eukaryota</taxon>
        <taxon>Viridiplantae</taxon>
        <taxon>Streptophyta</taxon>
        <taxon>Embryophyta</taxon>
        <taxon>Tracheophyta</taxon>
        <taxon>Spermatophyta</taxon>
        <taxon>Magnoliopsida</taxon>
        <taxon>Ranunculales</taxon>
        <taxon>Menispermaceae</taxon>
        <taxon>Menispermoideae</taxon>
        <taxon>Cissampelideae</taxon>
        <taxon>Stephania</taxon>
    </lineage>
</organism>
<dbReference type="EMBL" id="JBBNAG010000002">
    <property type="protein sequence ID" value="KAK9158342.1"/>
    <property type="molecule type" value="Genomic_DNA"/>
</dbReference>
<name>A0AAP0KV19_9MAGN</name>
<evidence type="ECO:0000313" key="2">
    <source>
        <dbReference type="EMBL" id="KAK9158342.1"/>
    </source>
</evidence>
<evidence type="ECO:0000313" key="3">
    <source>
        <dbReference type="Proteomes" id="UP001419268"/>
    </source>
</evidence>
<sequence length="60" mass="6953">MPHINVLELGDYACNCHKKRRQFQRVNPEEQQQQQHSLSPKLTGVGNMDQNFPLCSIKCN</sequence>
<reference evidence="2 3" key="1">
    <citation type="submission" date="2024-01" db="EMBL/GenBank/DDBJ databases">
        <title>Genome assemblies of Stephania.</title>
        <authorList>
            <person name="Yang L."/>
        </authorList>
    </citation>
    <scope>NUCLEOTIDE SEQUENCE [LARGE SCALE GENOMIC DNA]</scope>
    <source>
        <strain evidence="2">JXDWG</strain>
        <tissue evidence="2">Leaf</tissue>
    </source>
</reference>
<keyword evidence="3" id="KW-1185">Reference proteome</keyword>
<comment type="caution">
    <text evidence="2">The sequence shown here is derived from an EMBL/GenBank/DDBJ whole genome shotgun (WGS) entry which is preliminary data.</text>
</comment>
<dbReference type="Proteomes" id="UP001419268">
    <property type="component" value="Unassembled WGS sequence"/>
</dbReference>